<feature type="region of interest" description="Disordered" evidence="1">
    <location>
        <begin position="429"/>
        <end position="448"/>
    </location>
</feature>
<dbReference type="Proteomes" id="UP001187531">
    <property type="component" value="Unassembled WGS sequence"/>
</dbReference>
<gene>
    <name evidence="3" type="ORF">QYM36_017007</name>
</gene>
<dbReference type="EMBL" id="JAVRJZ010000021">
    <property type="protein sequence ID" value="KAK2704812.1"/>
    <property type="molecule type" value="Genomic_DNA"/>
</dbReference>
<feature type="region of interest" description="Disordered" evidence="1">
    <location>
        <begin position="360"/>
        <end position="408"/>
    </location>
</feature>
<comment type="caution">
    <text evidence="3">The sequence shown here is derived from an EMBL/GenBank/DDBJ whole genome shotgun (WGS) entry which is preliminary data.</text>
</comment>
<name>A0AA88HGF8_ARTSF</name>
<feature type="compositionally biased region" description="Basic and acidic residues" evidence="1">
    <location>
        <begin position="390"/>
        <end position="402"/>
    </location>
</feature>
<evidence type="ECO:0000256" key="1">
    <source>
        <dbReference type="SAM" id="MobiDB-lite"/>
    </source>
</evidence>
<feature type="region of interest" description="Disordered" evidence="1">
    <location>
        <begin position="84"/>
        <end position="104"/>
    </location>
</feature>
<feature type="compositionally biased region" description="Basic and acidic residues" evidence="1">
    <location>
        <begin position="314"/>
        <end position="326"/>
    </location>
</feature>
<dbReference type="PANTHER" id="PTHR21669">
    <property type="entry name" value="CAPZ-INTERACTING PROTEIN AND RELATED PROTEINS"/>
    <property type="match status" value="1"/>
</dbReference>
<feature type="compositionally biased region" description="Basic and acidic residues" evidence="1">
    <location>
        <begin position="187"/>
        <end position="208"/>
    </location>
</feature>
<dbReference type="GO" id="GO:0006325">
    <property type="term" value="P:chromatin organization"/>
    <property type="evidence" value="ECO:0007669"/>
    <property type="project" value="TreeGrafter"/>
</dbReference>
<evidence type="ECO:0000313" key="4">
    <source>
        <dbReference type="Proteomes" id="UP001187531"/>
    </source>
</evidence>
<dbReference type="GO" id="GO:0005634">
    <property type="term" value="C:nucleus"/>
    <property type="evidence" value="ECO:0007669"/>
    <property type="project" value="TreeGrafter"/>
</dbReference>
<protein>
    <recommendedName>
        <fullName evidence="2">Hpc2-related domain-containing protein</fullName>
    </recommendedName>
</protein>
<keyword evidence="4" id="KW-1185">Reference proteome</keyword>
<accession>A0AA88HGF8</accession>
<evidence type="ECO:0000313" key="3">
    <source>
        <dbReference type="EMBL" id="KAK2704812.1"/>
    </source>
</evidence>
<dbReference type="AlphaFoldDB" id="A0AA88HGF8"/>
<organism evidence="3 4">
    <name type="scientific">Artemia franciscana</name>
    <name type="common">Brine shrimp</name>
    <name type="synonym">Artemia sanfranciscana</name>
    <dbReference type="NCBI Taxonomy" id="6661"/>
    <lineage>
        <taxon>Eukaryota</taxon>
        <taxon>Metazoa</taxon>
        <taxon>Ecdysozoa</taxon>
        <taxon>Arthropoda</taxon>
        <taxon>Crustacea</taxon>
        <taxon>Branchiopoda</taxon>
        <taxon>Anostraca</taxon>
        <taxon>Artemiidae</taxon>
        <taxon>Artemia</taxon>
    </lineage>
</organism>
<evidence type="ECO:0000259" key="2">
    <source>
        <dbReference type="Pfam" id="PF08729"/>
    </source>
</evidence>
<feature type="compositionally biased region" description="Basic and acidic residues" evidence="1">
    <location>
        <begin position="155"/>
        <end position="168"/>
    </location>
</feature>
<dbReference type="PANTHER" id="PTHR21669:SF28">
    <property type="entry name" value="YEMANUCLEIN"/>
    <property type="match status" value="1"/>
</dbReference>
<feature type="region of interest" description="Disordered" evidence="1">
    <location>
        <begin position="459"/>
        <end position="485"/>
    </location>
</feature>
<feature type="region of interest" description="Disordered" evidence="1">
    <location>
        <begin position="155"/>
        <end position="208"/>
    </location>
</feature>
<feature type="compositionally biased region" description="Basic and acidic residues" evidence="1">
    <location>
        <begin position="537"/>
        <end position="549"/>
    </location>
</feature>
<feature type="compositionally biased region" description="Basic and acidic residues" evidence="1">
    <location>
        <begin position="464"/>
        <end position="484"/>
    </location>
</feature>
<feature type="compositionally biased region" description="Basic residues" evidence="1">
    <location>
        <begin position="85"/>
        <end position="102"/>
    </location>
</feature>
<dbReference type="InterPro" id="IPR014840">
    <property type="entry name" value="HRD"/>
</dbReference>
<proteinExistence type="predicted"/>
<feature type="region of interest" description="Disordered" evidence="1">
    <location>
        <begin position="497"/>
        <end position="556"/>
    </location>
</feature>
<dbReference type="Pfam" id="PF08729">
    <property type="entry name" value="HUN"/>
    <property type="match status" value="1"/>
</dbReference>
<sequence length="700" mass="78539">MSVPRKVSLTSLVPSFSLNKEDDSKVKALRFEIDMFKNFKNEICQVNYKELVSPALKKNQTYEKTGNGSFRHISTSGDEDYPLKVAKKRKLQSGPRKGPKNKRTYDFINIGEGYDETDPFIDNSDAYDPYVPPNLVPIHGEFYVNSGRLKFKSVEGSEPERASDEPAIKKSRINSCSGESDSNEEEEYRKNNKVKKEHDEKDSMWKSTEESWSYGTYGTLWCMEYLGDTLEFSKINEEEAKQLEIPKTKVVLDTKPQKDSVADAIESVVNAVVLEIKPTIGKSNPSKTLGILATEQTKSKSKMCNSSAEEEEVDRSREQREGDKKTQKTTINSNADEIESAVNAGVLEIEPTFGKSNPCKIPGTLATKERKSKSKMCNSSVEEEEEEEVDRSNDQREGDTKTQKTTIDSVTGAIESVVNAAMSEIEPTIGKATSSKTPGVLATEERKSKSKMCNFFVEEEEEVDRSREHRDGDTKTQKTTKDSIADEIESVVNAAMSEIEPTIGKSNPSKTPGVLATEERKSKSKICNLSVEEEEVDRSTEHRDGDTKTQKPTTDSVADAIESSINAVVLESKIPGTLATEERKSKSKMSNFSVEEEVDRFREQSEGKESLLLAQIDFYIGRTIKWETLPSELIFAIEFLQQRAVEFTDEVSRSFLPGFFCPDFVYDVTISCHSIITSESKHTTKDRRKDNEHLLAILTS</sequence>
<feature type="region of interest" description="Disordered" evidence="1">
    <location>
        <begin position="294"/>
        <end position="333"/>
    </location>
</feature>
<reference evidence="3" key="1">
    <citation type="submission" date="2023-07" db="EMBL/GenBank/DDBJ databases">
        <title>Chromosome-level genome assembly of Artemia franciscana.</title>
        <authorList>
            <person name="Jo E."/>
        </authorList>
    </citation>
    <scope>NUCLEOTIDE SEQUENCE</scope>
    <source>
        <tissue evidence="3">Whole body</tissue>
    </source>
</reference>
<feature type="domain" description="Hpc2-related" evidence="2">
    <location>
        <begin position="100"/>
        <end position="149"/>
    </location>
</feature>